<comment type="subcellular location">
    <subcellularLocation>
        <location evidence="1">Membrane</location>
    </subcellularLocation>
</comment>
<sequence length="221" mass="24443">MKKNLHVIITGATGMVGEGVLLECLQQPEVEKVLVINRRPGGVRHPKVQEIIHQNFQDLSPINNQLSGYDACFFCLGVSSVGMKEPDYRRVTHDLTLHVAQTLAEVNPQLVFCYVSGAGTDSSAKGNSMWARVKGETENALLRLPFKAAYNFRPAFLEPTPGMKNIKYYKYIGWLAPVVRMLAPNYISTLSDLGKAMIHVSQKGYGKLILEVPDIKALAKA</sequence>
<comment type="caution">
    <text evidence="3">The sequence shown here is derived from an EMBL/GenBank/DDBJ whole genome shotgun (WGS) entry which is preliminary data.</text>
</comment>
<evidence type="ECO:0000313" key="3">
    <source>
        <dbReference type="EMBL" id="MBC3539319.1"/>
    </source>
</evidence>
<dbReference type="SUPFAM" id="SSF51735">
    <property type="entry name" value="NAD(P)-binding Rossmann-fold domains"/>
    <property type="match status" value="1"/>
</dbReference>
<evidence type="ECO:0000259" key="2">
    <source>
        <dbReference type="Pfam" id="PF01370"/>
    </source>
</evidence>
<gene>
    <name evidence="3" type="ORF">H7U12_06475</name>
</gene>
<dbReference type="Gene3D" id="3.40.50.720">
    <property type="entry name" value="NAD(P)-binding Rossmann-like Domain"/>
    <property type="match status" value="1"/>
</dbReference>
<dbReference type="Pfam" id="PF01370">
    <property type="entry name" value="Epimerase"/>
    <property type="match status" value="1"/>
</dbReference>
<dbReference type="PANTHER" id="PTHR14097">
    <property type="entry name" value="OXIDOREDUCTASE HTATIP2"/>
    <property type="match status" value="1"/>
</dbReference>
<evidence type="ECO:0000313" key="4">
    <source>
        <dbReference type="Proteomes" id="UP000659698"/>
    </source>
</evidence>
<proteinExistence type="predicted"/>
<evidence type="ECO:0000256" key="1">
    <source>
        <dbReference type="ARBA" id="ARBA00004370"/>
    </source>
</evidence>
<protein>
    <submittedName>
        <fullName evidence="3">NAD-dependent epimerase/dehydratase family protein</fullName>
    </submittedName>
</protein>
<dbReference type="InterPro" id="IPR001509">
    <property type="entry name" value="Epimerase_deHydtase"/>
</dbReference>
<dbReference type="RefSeq" id="WP_186634771.1">
    <property type="nucleotide sequence ID" value="NZ_JACOAF010000018.1"/>
</dbReference>
<dbReference type="InterPro" id="IPR036291">
    <property type="entry name" value="NAD(P)-bd_dom_sf"/>
</dbReference>
<reference evidence="3 4" key="1">
    <citation type="journal article" date="2019" name="Int. J. Syst. Evol. Microbiol.">
        <title>Rufibacter sediminis sp. nov., isolated from freshwater lake sediment.</title>
        <authorList>
            <person name="Qu J.H."/>
            <person name="Zhang L.J."/>
            <person name="Fu Y.H."/>
            <person name="Li H.F."/>
        </authorList>
    </citation>
    <scope>NUCLEOTIDE SEQUENCE [LARGE SCALE GENOMIC DNA]</scope>
    <source>
        <strain evidence="3 4">H-1</strain>
    </source>
</reference>
<keyword evidence="4" id="KW-1185">Reference proteome</keyword>
<feature type="domain" description="NAD-dependent epimerase/dehydratase" evidence="2">
    <location>
        <begin position="7"/>
        <end position="113"/>
    </location>
</feature>
<organism evidence="3 4">
    <name type="scientific">Rufibacter sediminis</name>
    <dbReference type="NCBI Taxonomy" id="2762756"/>
    <lineage>
        <taxon>Bacteria</taxon>
        <taxon>Pseudomonadati</taxon>
        <taxon>Bacteroidota</taxon>
        <taxon>Cytophagia</taxon>
        <taxon>Cytophagales</taxon>
        <taxon>Hymenobacteraceae</taxon>
        <taxon>Rufibacter</taxon>
    </lineage>
</organism>
<dbReference type="PANTHER" id="PTHR14097:SF8">
    <property type="entry name" value="NAD(P)-BINDING DOMAIN-CONTAINING PROTEIN"/>
    <property type="match status" value="1"/>
</dbReference>
<accession>A0ABR6VR01</accession>
<dbReference type="Proteomes" id="UP000659698">
    <property type="component" value="Unassembled WGS sequence"/>
</dbReference>
<dbReference type="EMBL" id="JACOAF010000018">
    <property type="protein sequence ID" value="MBC3539319.1"/>
    <property type="molecule type" value="Genomic_DNA"/>
</dbReference>
<name>A0ABR6VR01_9BACT</name>